<dbReference type="EMBL" id="LFYR01001803">
    <property type="protein sequence ID" value="KMZ59289.1"/>
    <property type="molecule type" value="Genomic_DNA"/>
</dbReference>
<comment type="caution">
    <text evidence="1">The sequence shown here is derived from an EMBL/GenBank/DDBJ whole genome shotgun (WGS) entry which is preliminary data.</text>
</comment>
<protein>
    <submittedName>
        <fullName evidence="1">Uncharacterized protein</fullName>
    </submittedName>
</protein>
<keyword evidence="2" id="KW-1185">Reference proteome</keyword>
<dbReference type="Proteomes" id="UP000036987">
    <property type="component" value="Unassembled WGS sequence"/>
</dbReference>
<organism evidence="1 2">
    <name type="scientific">Zostera marina</name>
    <name type="common">Eelgrass</name>
    <dbReference type="NCBI Taxonomy" id="29655"/>
    <lineage>
        <taxon>Eukaryota</taxon>
        <taxon>Viridiplantae</taxon>
        <taxon>Streptophyta</taxon>
        <taxon>Embryophyta</taxon>
        <taxon>Tracheophyta</taxon>
        <taxon>Spermatophyta</taxon>
        <taxon>Magnoliopsida</taxon>
        <taxon>Liliopsida</taxon>
        <taxon>Zosteraceae</taxon>
        <taxon>Zostera</taxon>
    </lineage>
</organism>
<name>A0A0K9NR86_ZOSMR</name>
<dbReference type="AlphaFoldDB" id="A0A0K9NR86"/>
<evidence type="ECO:0000313" key="2">
    <source>
        <dbReference type="Proteomes" id="UP000036987"/>
    </source>
</evidence>
<sequence>MANPKPDRGFRPLNPPQELPSKEVVPILVLSGARSSDADRSVYLLQVAASTGIVVVTE</sequence>
<reference evidence="2" key="1">
    <citation type="journal article" date="2016" name="Nature">
        <title>The genome of the seagrass Zostera marina reveals angiosperm adaptation to the sea.</title>
        <authorList>
            <person name="Olsen J.L."/>
            <person name="Rouze P."/>
            <person name="Verhelst B."/>
            <person name="Lin Y.-C."/>
            <person name="Bayer T."/>
            <person name="Collen J."/>
            <person name="Dattolo E."/>
            <person name="De Paoli E."/>
            <person name="Dittami S."/>
            <person name="Maumus F."/>
            <person name="Michel G."/>
            <person name="Kersting A."/>
            <person name="Lauritano C."/>
            <person name="Lohaus R."/>
            <person name="Toepel M."/>
            <person name="Tonon T."/>
            <person name="Vanneste K."/>
            <person name="Amirebrahimi M."/>
            <person name="Brakel J."/>
            <person name="Bostroem C."/>
            <person name="Chovatia M."/>
            <person name="Grimwood J."/>
            <person name="Jenkins J.W."/>
            <person name="Jueterbock A."/>
            <person name="Mraz A."/>
            <person name="Stam W.T."/>
            <person name="Tice H."/>
            <person name="Bornberg-Bauer E."/>
            <person name="Green P.J."/>
            <person name="Pearson G.A."/>
            <person name="Procaccini G."/>
            <person name="Duarte C.M."/>
            <person name="Schmutz J."/>
            <person name="Reusch T.B.H."/>
            <person name="Van de Peer Y."/>
        </authorList>
    </citation>
    <scope>NUCLEOTIDE SEQUENCE [LARGE SCALE GENOMIC DNA]</scope>
    <source>
        <strain evidence="2">cv. Finnish</strain>
    </source>
</reference>
<accession>A0A0K9NR86</accession>
<gene>
    <name evidence="1" type="ORF">ZOSMA_6G02260</name>
</gene>
<evidence type="ECO:0000313" key="1">
    <source>
        <dbReference type="EMBL" id="KMZ59289.1"/>
    </source>
</evidence>
<proteinExistence type="predicted"/>